<name>A0A8S5U7G0_9CAUD</name>
<dbReference type="EMBL" id="BK016028">
    <property type="protein sequence ID" value="DAF90388.1"/>
    <property type="molecule type" value="Genomic_DNA"/>
</dbReference>
<protein>
    <submittedName>
        <fullName evidence="1">Uncharacterized protein</fullName>
    </submittedName>
</protein>
<proteinExistence type="predicted"/>
<organism evidence="1">
    <name type="scientific">Myoviridae sp. ctsNY46</name>
    <dbReference type="NCBI Taxonomy" id="2825192"/>
    <lineage>
        <taxon>Viruses</taxon>
        <taxon>Duplodnaviria</taxon>
        <taxon>Heunggongvirae</taxon>
        <taxon>Uroviricota</taxon>
        <taxon>Caudoviricetes</taxon>
    </lineage>
</organism>
<reference evidence="1" key="1">
    <citation type="journal article" date="2021" name="Proc. Natl. Acad. Sci. U.S.A.">
        <title>A Catalog of Tens of Thousands of Viruses from Human Metagenomes Reveals Hidden Associations with Chronic Diseases.</title>
        <authorList>
            <person name="Tisza M.J."/>
            <person name="Buck C.B."/>
        </authorList>
    </citation>
    <scope>NUCLEOTIDE SEQUENCE</scope>
    <source>
        <strain evidence="1">CtsNY46</strain>
    </source>
</reference>
<accession>A0A8S5U7G0</accession>
<evidence type="ECO:0000313" key="1">
    <source>
        <dbReference type="EMBL" id="DAF90388.1"/>
    </source>
</evidence>
<sequence>MPIYNGYPQVYYPQQPQGQLEQLRAAQYQPQPVMIPTMQGQAALTDSGFIWVQGEAAARGYLVANGSRVLLLDADSDTFYIKEVGQDGRPFPLRIYDYKERSSAPKASIASTQAAGGEYVTRKEFDALAAKLAALEKQEAPEPEKES</sequence>